<dbReference type="Proteomes" id="UP000310017">
    <property type="component" value="Chromosome"/>
</dbReference>
<evidence type="ECO:0000313" key="2">
    <source>
        <dbReference type="EMBL" id="QCX00315.1"/>
    </source>
</evidence>
<dbReference type="AlphaFoldDB" id="A0A5B7SNW3"/>
<feature type="transmembrane region" description="Helical" evidence="1">
    <location>
        <begin position="210"/>
        <end position="232"/>
    </location>
</feature>
<sequence>MTIFVKLLLAHLIGDFLLQPNSWVVHKEEYKAKSKYLYVHVLLHFGVTMLLLWDWTFWKIALFIMVSHYSIDVLKLYVTPLFKHANIPFFLDQLLHLIVLYCCAYYTNLWPHTVSLFEKIDWALVTTAFFVTFPAAIIMGKILERMSGQIAMDHESLPNAGKYIGIIERLFVLIFIVLGNWASIGLLITAKSVFRFNDLKDSNNRKLTEYILIGTLTSFGLAIVAGLIYSMIKI</sequence>
<dbReference type="OrthoDB" id="8536716at2"/>
<feature type="transmembrane region" description="Helical" evidence="1">
    <location>
        <begin position="90"/>
        <end position="110"/>
    </location>
</feature>
<gene>
    <name evidence="2" type="ORF">FGM00_09405</name>
</gene>
<feature type="transmembrane region" description="Helical" evidence="1">
    <location>
        <begin position="170"/>
        <end position="190"/>
    </location>
</feature>
<dbReference type="EMBL" id="CP040710">
    <property type="protein sequence ID" value="QCX00315.1"/>
    <property type="molecule type" value="Genomic_DNA"/>
</dbReference>
<evidence type="ECO:0000256" key="1">
    <source>
        <dbReference type="SAM" id="Phobius"/>
    </source>
</evidence>
<keyword evidence="1" id="KW-0812">Transmembrane</keyword>
<keyword evidence="1" id="KW-0472">Membrane</keyword>
<dbReference type="Pfam" id="PF11750">
    <property type="entry name" value="DUF3307"/>
    <property type="match status" value="1"/>
</dbReference>
<keyword evidence="3" id="KW-1185">Reference proteome</keyword>
<feature type="transmembrane region" description="Helical" evidence="1">
    <location>
        <begin position="122"/>
        <end position="143"/>
    </location>
</feature>
<feature type="transmembrane region" description="Helical" evidence="1">
    <location>
        <begin position="36"/>
        <end position="53"/>
    </location>
</feature>
<dbReference type="RefSeq" id="WP_138852661.1">
    <property type="nucleotide sequence ID" value="NZ_CP040710.1"/>
</dbReference>
<keyword evidence="1" id="KW-1133">Transmembrane helix</keyword>
<evidence type="ECO:0000313" key="3">
    <source>
        <dbReference type="Proteomes" id="UP000310017"/>
    </source>
</evidence>
<protein>
    <submittedName>
        <fullName evidence="2">DUF3307 domain-containing protein</fullName>
    </submittedName>
</protein>
<dbReference type="InterPro" id="IPR021737">
    <property type="entry name" value="Phage_phiKZ_Orf197"/>
</dbReference>
<organism evidence="2 3">
    <name type="scientific">Aggregatimonas sangjinii</name>
    <dbReference type="NCBI Taxonomy" id="2583587"/>
    <lineage>
        <taxon>Bacteria</taxon>
        <taxon>Pseudomonadati</taxon>
        <taxon>Bacteroidota</taxon>
        <taxon>Flavobacteriia</taxon>
        <taxon>Flavobacteriales</taxon>
        <taxon>Flavobacteriaceae</taxon>
        <taxon>Aggregatimonas</taxon>
    </lineage>
</organism>
<accession>A0A5B7SNW3</accession>
<reference evidence="2 3" key="1">
    <citation type="submission" date="2019-05" db="EMBL/GenBank/DDBJ databases">
        <title>Genome sequencing of F202Z8.</title>
        <authorList>
            <person name="Kwon Y.M."/>
        </authorList>
    </citation>
    <scope>NUCLEOTIDE SEQUENCE [LARGE SCALE GENOMIC DNA]</scope>
    <source>
        <strain evidence="2 3">F202Z8</strain>
    </source>
</reference>
<name>A0A5B7SNW3_9FLAO</name>
<dbReference type="KEGG" id="asag:FGM00_09405"/>
<proteinExistence type="predicted"/>